<dbReference type="Gene3D" id="3.40.50.720">
    <property type="entry name" value="NAD(P)-binding Rossmann-like Domain"/>
    <property type="match status" value="1"/>
</dbReference>
<dbReference type="SUPFAM" id="SSF51735">
    <property type="entry name" value="NAD(P)-binding Rossmann-fold domains"/>
    <property type="match status" value="1"/>
</dbReference>
<reference evidence="3" key="1">
    <citation type="submission" date="2016-08" db="EMBL/GenBank/DDBJ databases">
        <title>Complete Genome Seqeunce of Paenibacillus sp. nov. IHBB 9852 from high altitute lake of Indian trans-Himalayas.</title>
        <authorList>
            <person name="Kiran S."/>
            <person name="Swarnkar M.K."/>
            <person name="Rana A."/>
            <person name="Tewari R."/>
            <person name="Gulati A."/>
        </authorList>
    </citation>
    <scope>NUCLEOTIDE SEQUENCE [LARGE SCALE GENOMIC DNA]</scope>
    <source>
        <strain evidence="3">IHBB 9852</strain>
    </source>
</reference>
<name>A0A1B2DY36_9BACL</name>
<sequence>MEQRPIRFGIIGCGIIADIHAQCIESTEEAELAAVFDTKPESAAAFVEKYGGDVCGSLEELLARPDVEAVCICTPSGLHADQTVLAAKAGKHVLVEKPMAIRLEDAVRMIEACNEAGVRLATVFPRRMSPQANYARQLIQEGRLGKLSLCSAYVMLYRDQAYYDSAGWRGTWAMDGGGAMMNQGIHTVDLLQWLAGPVTSLSAKAKAVLRSIEVEDTVTAALEFASGALGILEITTTARNAKGQRLAIRGERGELVIEEDDIVSLQIDGEDVTLPEFEPFRIIPDGHRMQIEDLARAIREGRQPIVPGTEGIHSLEIILGTYEAARQRKDISIGEKAPAI</sequence>
<evidence type="ECO:0000259" key="2">
    <source>
        <dbReference type="Pfam" id="PF22725"/>
    </source>
</evidence>
<dbReference type="GO" id="GO:0000166">
    <property type="term" value="F:nucleotide binding"/>
    <property type="evidence" value="ECO:0007669"/>
    <property type="project" value="InterPro"/>
</dbReference>
<dbReference type="InterPro" id="IPR036291">
    <property type="entry name" value="NAD(P)-bd_dom_sf"/>
</dbReference>
<feature type="domain" description="Gfo/Idh/MocA-like oxidoreductase N-terminal" evidence="1">
    <location>
        <begin position="6"/>
        <end position="121"/>
    </location>
</feature>
<feature type="domain" description="GFO/IDH/MocA-like oxidoreductase" evidence="2">
    <location>
        <begin position="134"/>
        <end position="255"/>
    </location>
</feature>
<dbReference type="Pfam" id="PF22725">
    <property type="entry name" value="GFO_IDH_MocA_C3"/>
    <property type="match status" value="1"/>
</dbReference>
<dbReference type="RefSeq" id="WP_099477311.1">
    <property type="nucleotide sequence ID" value="NZ_CP016809.1"/>
</dbReference>
<protein>
    <submittedName>
        <fullName evidence="3">Oxidoreductase</fullName>
    </submittedName>
</protein>
<dbReference type="Pfam" id="PF01408">
    <property type="entry name" value="GFO_IDH_MocA"/>
    <property type="match status" value="1"/>
</dbReference>
<dbReference type="InterPro" id="IPR000683">
    <property type="entry name" value="Gfo/Idh/MocA-like_OxRdtase_N"/>
</dbReference>
<accession>A0A1B2DY36</accession>
<organism evidence="3">
    <name type="scientific">Paenibacillus ihbetae</name>
    <dbReference type="NCBI Taxonomy" id="1870820"/>
    <lineage>
        <taxon>Bacteria</taxon>
        <taxon>Bacillati</taxon>
        <taxon>Bacillota</taxon>
        <taxon>Bacilli</taxon>
        <taxon>Bacillales</taxon>
        <taxon>Paenibacillaceae</taxon>
        <taxon>Paenibacillus</taxon>
    </lineage>
</organism>
<dbReference type="SUPFAM" id="SSF55347">
    <property type="entry name" value="Glyceraldehyde-3-phosphate dehydrogenase-like, C-terminal domain"/>
    <property type="match status" value="1"/>
</dbReference>
<dbReference type="EMBL" id="CP016809">
    <property type="protein sequence ID" value="ANY72664.1"/>
    <property type="molecule type" value="Genomic_DNA"/>
</dbReference>
<dbReference type="Gene3D" id="3.30.360.10">
    <property type="entry name" value="Dihydrodipicolinate Reductase, domain 2"/>
    <property type="match status" value="1"/>
</dbReference>
<dbReference type="InterPro" id="IPR052515">
    <property type="entry name" value="Gfo/Idh/MocA_Oxidoreductase"/>
</dbReference>
<proteinExistence type="predicted"/>
<dbReference type="PANTHER" id="PTHR43249:SF1">
    <property type="entry name" value="D-GLUCOSIDE 3-DEHYDROGENASE"/>
    <property type="match status" value="1"/>
</dbReference>
<dbReference type="InterPro" id="IPR055170">
    <property type="entry name" value="GFO_IDH_MocA-like_dom"/>
</dbReference>
<dbReference type="KEGG" id="pib:BBD41_08725"/>
<gene>
    <name evidence="3" type="ORF">BBD41_08725</name>
</gene>
<evidence type="ECO:0000259" key="1">
    <source>
        <dbReference type="Pfam" id="PF01408"/>
    </source>
</evidence>
<dbReference type="AlphaFoldDB" id="A0A1B2DY36"/>
<evidence type="ECO:0000313" key="3">
    <source>
        <dbReference type="EMBL" id="ANY72664.1"/>
    </source>
</evidence>
<dbReference type="PANTHER" id="PTHR43249">
    <property type="entry name" value="UDP-N-ACETYL-2-AMINO-2-DEOXY-D-GLUCURONATE OXIDASE"/>
    <property type="match status" value="1"/>
</dbReference>